<name>A0A172WH72_9EURY</name>
<gene>
    <name evidence="2" type="ORF">A7C91_05695</name>
</gene>
<organism evidence="2 3">
    <name type="scientific">Thermococcus piezophilus</name>
    <dbReference type="NCBI Taxonomy" id="1712654"/>
    <lineage>
        <taxon>Archaea</taxon>
        <taxon>Methanobacteriati</taxon>
        <taxon>Methanobacteriota</taxon>
        <taxon>Thermococci</taxon>
        <taxon>Thermococcales</taxon>
        <taxon>Thermococcaceae</taxon>
        <taxon>Thermococcus</taxon>
    </lineage>
</organism>
<protein>
    <submittedName>
        <fullName evidence="2">Uncharacterized protein</fullName>
    </submittedName>
</protein>
<proteinExistence type="predicted"/>
<sequence length="84" mass="9208">MQTDDCNQPFLSEAFPVCVGEEDRCPYMEEHGEVALDLREEGCADWNIQWGLAIAATAAIIPTKKASVTPNQAPRREQSSGLSL</sequence>
<accession>A0A172WH72</accession>
<evidence type="ECO:0000313" key="3">
    <source>
        <dbReference type="Proteomes" id="UP000076969"/>
    </source>
</evidence>
<dbReference type="Proteomes" id="UP000076969">
    <property type="component" value="Chromosome"/>
</dbReference>
<evidence type="ECO:0000256" key="1">
    <source>
        <dbReference type="SAM" id="MobiDB-lite"/>
    </source>
</evidence>
<dbReference type="EMBL" id="CP015520">
    <property type="protein sequence ID" value="ANF22719.1"/>
    <property type="molecule type" value="Genomic_DNA"/>
</dbReference>
<feature type="region of interest" description="Disordered" evidence="1">
    <location>
        <begin position="65"/>
        <end position="84"/>
    </location>
</feature>
<keyword evidence="3" id="KW-1185">Reference proteome</keyword>
<evidence type="ECO:0000313" key="2">
    <source>
        <dbReference type="EMBL" id="ANF22719.1"/>
    </source>
</evidence>
<reference evidence="3" key="1">
    <citation type="journal article" date="2016" name="Syst. Appl. Microbiol.">
        <title>Thermococcus piezophilus sp. nov., a novel hyperthermophilic and piezophilic archaeon with a broad pressure range for growth, isolated from a deepest hydrothermal vent at the Mid-Cayman Rise.</title>
        <authorList>
            <person name="Dalmasso C."/>
            <person name="Oger P."/>
            <person name="Selva G."/>
            <person name="Courtine D."/>
            <person name="L'Haridon S."/>
            <person name="Garlaschelli A."/>
            <person name="Roussel E."/>
            <person name="Miyazaki J."/>
            <person name="Reveillaud J."/>
            <person name="Jebbar M."/>
            <person name="Takai K."/>
            <person name="Maignien L."/>
            <person name="Alain K."/>
        </authorList>
    </citation>
    <scope>NUCLEOTIDE SEQUENCE [LARGE SCALE GENOMIC DNA]</scope>
    <source>
        <strain evidence="3">CDGS</strain>
    </source>
</reference>
<dbReference type="AlphaFoldDB" id="A0A172WH72"/>
<dbReference type="KEGG" id="tpie:A7C91_05695"/>
<dbReference type="STRING" id="1712654.A7C91_05695"/>